<dbReference type="AlphaFoldDB" id="A0A0D8JST5"/>
<name>A0A0D8JST5_COCIM</name>
<evidence type="ECO:0000256" key="1">
    <source>
        <dbReference type="SAM" id="MobiDB-lite"/>
    </source>
</evidence>
<protein>
    <submittedName>
        <fullName evidence="2">Uncharacterized protein</fullName>
    </submittedName>
</protein>
<reference evidence="3" key="1">
    <citation type="journal article" date="2009" name="Genome Res.">
        <title>Comparative genomic analyses of the human fungal pathogens Coccidioides and their relatives.</title>
        <authorList>
            <person name="Sharpton T.J."/>
            <person name="Stajich J.E."/>
            <person name="Rounsley S.D."/>
            <person name="Gardner M.J."/>
            <person name="Wortman J.R."/>
            <person name="Jordar V.S."/>
            <person name="Maiti R."/>
            <person name="Kodira C.D."/>
            <person name="Neafsey D.E."/>
            <person name="Zeng Q."/>
            <person name="Hung C.-Y."/>
            <person name="McMahan C."/>
            <person name="Muszewska A."/>
            <person name="Grynberg M."/>
            <person name="Mandel M.A."/>
            <person name="Kellner E.M."/>
            <person name="Barker B.M."/>
            <person name="Galgiani J.N."/>
            <person name="Orbach M.J."/>
            <person name="Kirkland T.N."/>
            <person name="Cole G.T."/>
            <person name="Henn M.R."/>
            <person name="Birren B.W."/>
            <person name="Taylor J.W."/>
        </authorList>
    </citation>
    <scope>NUCLEOTIDE SEQUENCE [LARGE SCALE GENOMIC DNA]</scope>
    <source>
        <strain evidence="3">RS</strain>
    </source>
</reference>
<dbReference type="Proteomes" id="UP000001261">
    <property type="component" value="Unassembled WGS sequence"/>
</dbReference>
<dbReference type="KEGG" id="cim:CIMG_10730"/>
<accession>A0A0D8JST5</accession>
<reference evidence="3" key="2">
    <citation type="journal article" date="2010" name="Genome Res.">
        <title>Population genomic sequencing of Coccidioides fungi reveals recent hybridization and transposon control.</title>
        <authorList>
            <person name="Neafsey D.E."/>
            <person name="Barker B.M."/>
            <person name="Sharpton T.J."/>
            <person name="Stajich J.E."/>
            <person name="Park D.J."/>
            <person name="Whiston E."/>
            <person name="Hung C.-Y."/>
            <person name="McMahan C."/>
            <person name="White J."/>
            <person name="Sykes S."/>
            <person name="Heiman D."/>
            <person name="Young S."/>
            <person name="Zeng Q."/>
            <person name="Abouelleil A."/>
            <person name="Aftuck L."/>
            <person name="Bessette D."/>
            <person name="Brown A."/>
            <person name="FitzGerald M."/>
            <person name="Lui A."/>
            <person name="Macdonald J.P."/>
            <person name="Priest M."/>
            <person name="Orbach M.J."/>
            <person name="Galgiani J.N."/>
            <person name="Kirkland T.N."/>
            <person name="Cole G.T."/>
            <person name="Birren B.W."/>
            <person name="Henn M.R."/>
            <person name="Taylor J.W."/>
            <person name="Rounsley S.D."/>
        </authorList>
    </citation>
    <scope>GENOME REANNOTATION</scope>
    <source>
        <strain evidence="3">RS</strain>
    </source>
</reference>
<dbReference type="VEuPathDB" id="FungiDB:CIMG_10730"/>
<feature type="compositionally biased region" description="Polar residues" evidence="1">
    <location>
        <begin position="1"/>
        <end position="11"/>
    </location>
</feature>
<sequence length="99" mass="11505">MKTWSNLSLDQGGSREMATKQACHSFSQRRKESKVGYKVGKYGLAGRKGEQHVGFRFWQREFTFAEKQWKRQKEAVQAFLDEMGDKKVRDPLQPPVPVD</sequence>
<gene>
    <name evidence="2" type="ORF">CIMG_10730</name>
</gene>
<dbReference type="GeneID" id="24163413"/>
<dbReference type="InParanoid" id="A0A0D8JST5"/>
<evidence type="ECO:0000313" key="3">
    <source>
        <dbReference type="Proteomes" id="UP000001261"/>
    </source>
</evidence>
<feature type="region of interest" description="Disordered" evidence="1">
    <location>
        <begin position="1"/>
        <end position="31"/>
    </location>
</feature>
<keyword evidence="3" id="KW-1185">Reference proteome</keyword>
<organism evidence="2 3">
    <name type="scientific">Coccidioides immitis (strain RS)</name>
    <name type="common">Valley fever fungus</name>
    <dbReference type="NCBI Taxonomy" id="246410"/>
    <lineage>
        <taxon>Eukaryota</taxon>
        <taxon>Fungi</taxon>
        <taxon>Dikarya</taxon>
        <taxon>Ascomycota</taxon>
        <taxon>Pezizomycotina</taxon>
        <taxon>Eurotiomycetes</taxon>
        <taxon>Eurotiomycetidae</taxon>
        <taxon>Onygenales</taxon>
        <taxon>Onygenaceae</taxon>
        <taxon>Coccidioides</taxon>
    </lineage>
</organism>
<proteinExistence type="predicted"/>
<dbReference type="RefSeq" id="XP_012214305.1">
    <property type="nucleotide sequence ID" value="XM_012358882.1"/>
</dbReference>
<dbReference type="EMBL" id="GG704911">
    <property type="protein sequence ID" value="KJF60174.1"/>
    <property type="molecule type" value="Genomic_DNA"/>
</dbReference>
<evidence type="ECO:0000313" key="2">
    <source>
        <dbReference type="EMBL" id="KJF60174.1"/>
    </source>
</evidence>